<evidence type="ECO:0000313" key="1">
    <source>
        <dbReference type="EMBL" id="MQT48876.1"/>
    </source>
</evidence>
<reference evidence="1 2" key="1">
    <citation type="submission" date="2019-10" db="EMBL/GenBank/DDBJ databases">
        <title>Evaluation of single-gene subtyping targets for Pseudomonas.</title>
        <authorList>
            <person name="Reichler S.J."/>
            <person name="Orsi R.H."/>
            <person name="Wiedmann M."/>
            <person name="Martin N.H."/>
            <person name="Murphy S.I."/>
        </authorList>
    </citation>
    <scope>NUCLEOTIDE SEQUENCE [LARGE SCALE GENOMIC DNA]</scope>
    <source>
        <strain evidence="1 2">FSL R10-3257</strain>
    </source>
</reference>
<sequence length="586" mass="65754">MSLKDRFAKELRDLQELGREFAEDNPQLAPFLGPGASDPDVARLMEGFAFLTAKLAMKIEDDLPELTHPLLQMVAPNALRPLPSTTLMRFEPVQHALSGSQIIPKGTLLHAKPVNGVNCTFRTCTDVHLHPMVVSSASVSHSVQKSVISLELQALSQQPWNQINCDRLDFHLGVNSANALVLYQWLSQHLKRISLGIGDHQLSLPPNILSFAGFEPDDALLPGFAPHQNGYRLLQEYFCFPERFHGFTLKGLKRHWPEKTSETVRLELHFSKPLPASVEISPETFCLYCTPAINLFEHPAEPILLDGAELNQIVRPRTRRPEAYSIFSVDQVSARQRDPESLQPERHFEPYQSLAHRVETTSEQEAAYYNLAIEPELLTQQARHTLSLIHGNQRPYLGQREELNIALTCTNNDVPQQLKIGDICLVTQTTPAFATYRNLTRPTPQYPPVFDGEAHWALISNLSLNRLSLTSPAALKAVLQVYDFIAPLDLQHQRATQRRLNGIKKVSNQPIDYVFKGIPLRGSQTTLCVDPAAFSGEGDLQVFGSVLSHFMALYASNQSFHLLHMVNIARDSEFTWPVQTGQQANI</sequence>
<organism evidence="1 2">
    <name type="scientific">Pseudomonas helleri</name>
    <dbReference type="NCBI Taxonomy" id="1608996"/>
    <lineage>
        <taxon>Bacteria</taxon>
        <taxon>Pseudomonadati</taxon>
        <taxon>Pseudomonadota</taxon>
        <taxon>Gammaproteobacteria</taxon>
        <taxon>Pseudomonadales</taxon>
        <taxon>Pseudomonadaceae</taxon>
        <taxon>Pseudomonas</taxon>
    </lineage>
</organism>
<name>A0A6A7YBP2_9PSED</name>
<comment type="caution">
    <text evidence="1">The sequence shown here is derived from an EMBL/GenBank/DDBJ whole genome shotgun (WGS) entry which is preliminary data.</text>
</comment>
<gene>
    <name evidence="1" type="primary">tssF</name>
    <name evidence="1" type="ORF">GHO40_19425</name>
</gene>
<dbReference type="PIRSF" id="PIRSF028304">
    <property type="entry name" value="UCP028304"/>
    <property type="match status" value="1"/>
</dbReference>
<dbReference type="EMBL" id="WIWJ01000040">
    <property type="protein sequence ID" value="MQT48876.1"/>
    <property type="molecule type" value="Genomic_DNA"/>
</dbReference>
<dbReference type="RefSeq" id="WP_153427939.1">
    <property type="nucleotide sequence ID" value="NZ_WIWJ01000040.1"/>
</dbReference>
<dbReference type="InterPro" id="IPR010272">
    <property type="entry name" value="T6SS_TssF"/>
</dbReference>
<evidence type="ECO:0000313" key="2">
    <source>
        <dbReference type="Proteomes" id="UP000441404"/>
    </source>
</evidence>
<dbReference type="Pfam" id="PF05947">
    <property type="entry name" value="T6SS_TssF"/>
    <property type="match status" value="1"/>
</dbReference>
<dbReference type="AlphaFoldDB" id="A0A6A7YBP2"/>
<dbReference type="PANTHER" id="PTHR35370">
    <property type="entry name" value="CYTOPLASMIC PROTEIN-RELATED-RELATED"/>
    <property type="match status" value="1"/>
</dbReference>
<dbReference type="PANTHER" id="PTHR35370:SF1">
    <property type="entry name" value="TYPE VI SECRETION SYSTEM COMPONENT TSSF1"/>
    <property type="match status" value="1"/>
</dbReference>
<dbReference type="NCBIfam" id="TIGR03359">
    <property type="entry name" value="VI_chp_6"/>
    <property type="match status" value="1"/>
</dbReference>
<proteinExistence type="predicted"/>
<dbReference type="Proteomes" id="UP000441404">
    <property type="component" value="Unassembled WGS sequence"/>
</dbReference>
<accession>A0A6A7YBP2</accession>
<protein>
    <submittedName>
        <fullName evidence="1">Type VI secretion system baseplate subunit TssF</fullName>
    </submittedName>
</protein>